<proteinExistence type="predicted"/>
<feature type="coiled-coil region" evidence="1">
    <location>
        <begin position="95"/>
        <end position="125"/>
    </location>
</feature>
<name>A0A559ID22_9BACL</name>
<comment type="caution">
    <text evidence="2">The sequence shown here is derived from an EMBL/GenBank/DDBJ whole genome shotgun (WGS) entry which is preliminary data.</text>
</comment>
<protein>
    <submittedName>
        <fullName evidence="2">Uncharacterized protein</fullName>
    </submittedName>
</protein>
<keyword evidence="3" id="KW-1185">Reference proteome</keyword>
<dbReference type="OrthoDB" id="2666421at2"/>
<sequence length="210" mass="25035">MKITYNDFIHFCRKFEEANEFEFNEENLIDFIDEKHYRHKNAKYMYDATYRNDNENKLAVTIYLLEDDTIAWELLAHWYDAKEKLDQIYDSMFLIKEKQNQFDSLNNDREQVHQLLLQLEDYLQKADNGEMFHSDILSRIGLRKFIPKHTVLATTWHIDDIRDRFPSSTTDDALYDALSEIEAALSDAAVREGWEVISLLIGAEHDEERK</sequence>
<gene>
    <name evidence="2" type="ORF">FPZ44_24625</name>
</gene>
<evidence type="ECO:0000313" key="3">
    <source>
        <dbReference type="Proteomes" id="UP000318102"/>
    </source>
</evidence>
<dbReference type="AlphaFoldDB" id="A0A559ID22"/>
<dbReference type="EMBL" id="VNJK01000007">
    <property type="protein sequence ID" value="TVX85545.1"/>
    <property type="molecule type" value="Genomic_DNA"/>
</dbReference>
<dbReference type="RefSeq" id="WP_144995019.1">
    <property type="nucleotide sequence ID" value="NZ_VNJK01000007.1"/>
</dbReference>
<reference evidence="2 3" key="1">
    <citation type="submission" date="2019-07" db="EMBL/GenBank/DDBJ databases">
        <authorList>
            <person name="Kim J."/>
        </authorList>
    </citation>
    <scope>NUCLEOTIDE SEQUENCE [LARGE SCALE GENOMIC DNA]</scope>
    <source>
        <strain evidence="2 3">N4</strain>
    </source>
</reference>
<evidence type="ECO:0000256" key="1">
    <source>
        <dbReference type="SAM" id="Coils"/>
    </source>
</evidence>
<keyword evidence="1" id="KW-0175">Coiled coil</keyword>
<organism evidence="2 3">
    <name type="scientific">Paenibacillus agilis</name>
    <dbReference type="NCBI Taxonomy" id="3020863"/>
    <lineage>
        <taxon>Bacteria</taxon>
        <taxon>Bacillati</taxon>
        <taxon>Bacillota</taxon>
        <taxon>Bacilli</taxon>
        <taxon>Bacillales</taxon>
        <taxon>Paenibacillaceae</taxon>
        <taxon>Paenibacillus</taxon>
    </lineage>
</organism>
<accession>A0A559ID22</accession>
<evidence type="ECO:0000313" key="2">
    <source>
        <dbReference type="EMBL" id="TVX85545.1"/>
    </source>
</evidence>
<dbReference type="Proteomes" id="UP000318102">
    <property type="component" value="Unassembled WGS sequence"/>
</dbReference>